<evidence type="ECO:0000313" key="1">
    <source>
        <dbReference type="EMBL" id="KAH9793858.1"/>
    </source>
</evidence>
<dbReference type="EMBL" id="CM039171">
    <property type="protein sequence ID" value="KAH9793858.1"/>
    <property type="molecule type" value="Genomic_DNA"/>
</dbReference>
<evidence type="ECO:0000313" key="2">
    <source>
        <dbReference type="Proteomes" id="UP000829398"/>
    </source>
</evidence>
<reference evidence="2" key="1">
    <citation type="journal article" date="2023" name="Hortic. Res.">
        <title>A chromosome-level phased genome enabling allele-level studies in sweet orange: a case study on citrus Huanglongbing tolerance.</title>
        <authorList>
            <person name="Wu B."/>
            <person name="Yu Q."/>
            <person name="Deng Z."/>
            <person name="Duan Y."/>
            <person name="Luo F."/>
            <person name="Gmitter F. Jr."/>
        </authorList>
    </citation>
    <scope>NUCLEOTIDE SEQUENCE [LARGE SCALE GENOMIC DNA]</scope>
    <source>
        <strain evidence="2">cv. Valencia</strain>
    </source>
</reference>
<gene>
    <name evidence="1" type="ORF">KPL71_004683</name>
</gene>
<protein>
    <submittedName>
        <fullName evidence="1">Subtilisin-like protease SBT5.3</fullName>
    </submittedName>
</protein>
<accession>A0ACB8N814</accession>
<proteinExistence type="predicted"/>
<keyword evidence="2" id="KW-1185">Reference proteome</keyword>
<sequence>MKPIKGYVRNRYRPEGCIAECYIVEEALEFCVEYLSNYKSIRLSTGCLIDFTIERPLGGANIKVVDGPTLAQVHRYFKFERQNPYYGDMPFYEVANEIWQLDYLGVKNVLFKCDWVDDRGVNADELGFTVVNLDRIGYKYDCFILASHVKFVGDMAEKEELIYDLDLERRPRRNLTKKKDLKRGASDQTEVMYNSYRVPVGKKVKRFEELHCGDYAIFYSYTRHINGFAAKLADAVAAEMAKHPKVVSVFLSKEKKLHTTHSWEFLGLEQNGRIPPNSIWEKARYGEDIIIGNLDTGVWRESKSFGDEGFGPIPSKWKGICQNDKDARFHCNRAGGNFVAGASVFGFGKGTAKGGSPKARVAGYEVCWDGMGGYYDCDIIAAFDMAIHDGVHVLSVSLDGNEGLVDVTLQNAAPWQIVVGASTMDRDFSNYVVLGNKKRFKKGTLDPKKVKGKILVCLNVRSVDEGLQAALAGAAGIVLVNLPEFGNDHTTDRHVLPASVINFNDGPYISGIAGLPKILHPDWSPAAVQSAIMTTATTQDNKKQQILDASFTEATPFSYGAGHVQPNLAMDPGLVYYLTVNDYLNFLCALGYNKNVISLFSTNCTYTCPKNAIILVNFNYPSITVPKLSGSITVTRRVKNVGSPGTYQARVKTPQGVSVTMAPKSLKFINVGEEKSFKVNIKAKNASVTKDYVFGELICMVSELMASSSNLQTEAKLSLQTIHQCANLISIKLSSNNYLLWRSQVLPLISNLGLNNHIPDDSPPQTIFSNGKSITNLDLAVWAHNNGLLLTWLRGMMMEDVLTLLVGGQTVKEVWLSIEENMLPATKEQESWLKGNLFSLKKGSLKLLGKNQARRSRSATTTPVRSRSVTTTLVRSRTVTNDLPGYDSGLCDSLSTIRKPLTDDDKVFQLARALGPKYANFKTTMLTKPPYPSLKLFLSALQNHEQTMIAQKNDGKEADPQQAFFGQRGRGKSFQGQGQGRGFNNNLRGRGNYPSNNRHNNMNQSFNMNQSPSNNSLPQPRHKYDYFTPEEEAQQAFAAMNLQDENDPQLYADSGATAHMVNCTGKLKKFIPYGGSHKIFVGNGQSLHISHIGDTTHGKLNLKDILVVPKLKKNLLSVSKLVDDINCSVEFNSLGFVVKSKDNQVLAQGTRHGDLIWVSLLVCSGGIELIAADRGCKVDSKMFWLIVRSNVYDANVMMLCNAMANLLDAYSVPTTPNVSQWLPTTLTEYFNNTSLGHTKVANPNYTATNEPLSPTPNKVVIIEDLHEPPTSLPESPFTNSPQKSLLCKFY</sequence>
<dbReference type="Proteomes" id="UP000829398">
    <property type="component" value="Chromosome 2"/>
</dbReference>
<comment type="caution">
    <text evidence="1">The sequence shown here is derived from an EMBL/GenBank/DDBJ whole genome shotgun (WGS) entry which is preliminary data.</text>
</comment>
<organism evidence="1 2">
    <name type="scientific">Citrus sinensis</name>
    <name type="common">Sweet orange</name>
    <name type="synonym">Citrus aurantium var. sinensis</name>
    <dbReference type="NCBI Taxonomy" id="2711"/>
    <lineage>
        <taxon>Eukaryota</taxon>
        <taxon>Viridiplantae</taxon>
        <taxon>Streptophyta</taxon>
        <taxon>Embryophyta</taxon>
        <taxon>Tracheophyta</taxon>
        <taxon>Spermatophyta</taxon>
        <taxon>Magnoliopsida</taxon>
        <taxon>eudicotyledons</taxon>
        <taxon>Gunneridae</taxon>
        <taxon>Pentapetalae</taxon>
        <taxon>rosids</taxon>
        <taxon>malvids</taxon>
        <taxon>Sapindales</taxon>
        <taxon>Rutaceae</taxon>
        <taxon>Aurantioideae</taxon>
        <taxon>Citrus</taxon>
    </lineage>
</organism>
<name>A0ACB8N814_CITSI</name>